<gene>
    <name evidence="13" type="primary">fliJ</name>
    <name evidence="13" type="ORF">EHO61_13325</name>
</gene>
<dbReference type="AlphaFoldDB" id="A0A4R9GNZ0"/>
<dbReference type="OrthoDB" id="343339at2"/>
<dbReference type="NCBIfam" id="TIGR02473">
    <property type="entry name" value="flagell_FliJ"/>
    <property type="match status" value="1"/>
</dbReference>
<evidence type="ECO:0000256" key="5">
    <source>
        <dbReference type="ARBA" id="ARBA00022475"/>
    </source>
</evidence>
<dbReference type="GO" id="GO:0006935">
    <property type="term" value="P:chemotaxis"/>
    <property type="evidence" value="ECO:0007669"/>
    <property type="project" value="UniProtKB-KW"/>
</dbReference>
<evidence type="ECO:0000256" key="2">
    <source>
        <dbReference type="ARBA" id="ARBA00010004"/>
    </source>
</evidence>
<keyword evidence="8" id="KW-0653">Protein transport</keyword>
<keyword evidence="9" id="KW-0472">Membrane</keyword>
<keyword evidence="10" id="KW-1006">Bacterial flagellum protein export</keyword>
<evidence type="ECO:0000256" key="1">
    <source>
        <dbReference type="ARBA" id="ARBA00004413"/>
    </source>
</evidence>
<comment type="similarity">
    <text evidence="2">Belongs to the FliJ family.</text>
</comment>
<dbReference type="GO" id="GO:0071973">
    <property type="term" value="P:bacterial-type flagellum-dependent cell motility"/>
    <property type="evidence" value="ECO:0007669"/>
    <property type="project" value="InterPro"/>
</dbReference>
<keyword evidence="4" id="KW-0813">Transport</keyword>
<keyword evidence="7" id="KW-1005">Bacterial flagellum biogenesis</keyword>
<proteinExistence type="inferred from homology"/>
<comment type="subcellular location">
    <subcellularLocation>
        <location evidence="1">Cell membrane</location>
        <topology evidence="1">Peripheral membrane protein</topology>
        <orientation evidence="1">Cytoplasmic side</orientation>
    </subcellularLocation>
</comment>
<dbReference type="InterPro" id="IPR012823">
    <property type="entry name" value="Flagell_FliJ"/>
</dbReference>
<dbReference type="Gene3D" id="1.10.287.1700">
    <property type="match status" value="1"/>
</dbReference>
<keyword evidence="5" id="KW-1003">Cell membrane</keyword>
<feature type="coiled-coil region" evidence="11">
    <location>
        <begin position="16"/>
        <end position="43"/>
    </location>
</feature>
<keyword evidence="11" id="KW-0175">Coiled coil</keyword>
<keyword evidence="14" id="KW-1185">Reference proteome</keyword>
<keyword evidence="13" id="KW-0969">Cilium</keyword>
<organism evidence="13 14">
    <name type="scientific">Leptospira fluminis</name>
    <dbReference type="NCBI Taxonomy" id="2484979"/>
    <lineage>
        <taxon>Bacteria</taxon>
        <taxon>Pseudomonadati</taxon>
        <taxon>Spirochaetota</taxon>
        <taxon>Spirochaetia</taxon>
        <taxon>Leptospirales</taxon>
        <taxon>Leptospiraceae</taxon>
        <taxon>Leptospira</taxon>
    </lineage>
</organism>
<protein>
    <recommendedName>
        <fullName evidence="3">Flagellar FliJ protein</fullName>
    </recommendedName>
</protein>
<accession>A0A4R9GNZ0</accession>
<name>A0A4R9GNZ0_9LEPT</name>
<keyword evidence="13" id="KW-0966">Cell projection</keyword>
<keyword evidence="13" id="KW-0282">Flagellum</keyword>
<evidence type="ECO:0000256" key="3">
    <source>
        <dbReference type="ARBA" id="ARBA00020392"/>
    </source>
</evidence>
<evidence type="ECO:0000256" key="11">
    <source>
        <dbReference type="SAM" id="Coils"/>
    </source>
</evidence>
<dbReference type="InterPro" id="IPR053716">
    <property type="entry name" value="Flag_assembly_chemotaxis_eff"/>
</dbReference>
<feature type="region of interest" description="Disordered" evidence="12">
    <location>
        <begin position="147"/>
        <end position="173"/>
    </location>
</feature>
<evidence type="ECO:0000256" key="6">
    <source>
        <dbReference type="ARBA" id="ARBA00022500"/>
    </source>
</evidence>
<evidence type="ECO:0000256" key="8">
    <source>
        <dbReference type="ARBA" id="ARBA00022927"/>
    </source>
</evidence>
<evidence type="ECO:0000256" key="12">
    <source>
        <dbReference type="SAM" id="MobiDB-lite"/>
    </source>
</evidence>
<dbReference type="GO" id="GO:0009288">
    <property type="term" value="C:bacterial-type flagellum"/>
    <property type="evidence" value="ECO:0007669"/>
    <property type="project" value="InterPro"/>
</dbReference>
<reference evidence="13" key="1">
    <citation type="journal article" date="2019" name="PLoS Negl. Trop. Dis.">
        <title>Revisiting the worldwide diversity of Leptospira species in the environment.</title>
        <authorList>
            <person name="Vincent A.T."/>
            <person name="Schiettekatte O."/>
            <person name="Bourhy P."/>
            <person name="Veyrier F.J."/>
            <person name="Picardeau M."/>
        </authorList>
    </citation>
    <scope>NUCLEOTIDE SEQUENCE [LARGE SCALE GENOMIC DNA]</scope>
    <source>
        <strain evidence="13">SCS5</strain>
    </source>
</reference>
<dbReference type="GO" id="GO:0015031">
    <property type="term" value="P:protein transport"/>
    <property type="evidence" value="ECO:0007669"/>
    <property type="project" value="UniProtKB-KW"/>
</dbReference>
<comment type="caution">
    <text evidence="13">The sequence shown here is derived from an EMBL/GenBank/DDBJ whole genome shotgun (WGS) entry which is preliminary data.</text>
</comment>
<dbReference type="Pfam" id="PF02050">
    <property type="entry name" value="FliJ"/>
    <property type="match status" value="1"/>
</dbReference>
<dbReference type="Proteomes" id="UP000297855">
    <property type="component" value="Unassembled WGS sequence"/>
</dbReference>
<evidence type="ECO:0000256" key="4">
    <source>
        <dbReference type="ARBA" id="ARBA00022448"/>
    </source>
</evidence>
<sequence length="189" mass="22641">MKRFRFRLEPVLRLKKIAEEKKLQELSELVAEINRRSSEIESNEAKIANLTDKPTETYDLREYSYLQTYIRQLLTKNSELTEEIHTFDEPIAKKRLEVNEARKEKKVMELLKEKRYSEYIHHYKKREQQTSEELFLSRYFSKTRGTQDGIEQIGRDPKTFTYDTGGVERSGSEDAGLSELRKLYERYKK</sequence>
<dbReference type="EMBL" id="RQEV01000012">
    <property type="protein sequence ID" value="TGK17376.1"/>
    <property type="molecule type" value="Genomic_DNA"/>
</dbReference>
<dbReference type="GO" id="GO:0005886">
    <property type="term" value="C:plasma membrane"/>
    <property type="evidence" value="ECO:0007669"/>
    <property type="project" value="UniProtKB-SubCell"/>
</dbReference>
<dbReference type="GO" id="GO:0044781">
    <property type="term" value="P:bacterial-type flagellum organization"/>
    <property type="evidence" value="ECO:0007669"/>
    <property type="project" value="UniProtKB-KW"/>
</dbReference>
<evidence type="ECO:0000313" key="14">
    <source>
        <dbReference type="Proteomes" id="UP000297855"/>
    </source>
</evidence>
<evidence type="ECO:0000313" key="13">
    <source>
        <dbReference type="EMBL" id="TGK17376.1"/>
    </source>
</evidence>
<evidence type="ECO:0000256" key="9">
    <source>
        <dbReference type="ARBA" id="ARBA00023136"/>
    </source>
</evidence>
<evidence type="ECO:0000256" key="10">
    <source>
        <dbReference type="ARBA" id="ARBA00023225"/>
    </source>
</evidence>
<evidence type="ECO:0000256" key="7">
    <source>
        <dbReference type="ARBA" id="ARBA00022795"/>
    </source>
</evidence>
<keyword evidence="6" id="KW-0145">Chemotaxis</keyword>
<dbReference type="RefSeq" id="WP_135814058.1">
    <property type="nucleotide sequence ID" value="NZ_RQEV01000012.1"/>
</dbReference>